<feature type="domain" description="CobQ/CobB/MinD/ParA nucleotide binding" evidence="1">
    <location>
        <begin position="5"/>
        <end position="224"/>
    </location>
</feature>
<protein>
    <recommendedName>
        <fullName evidence="1">CobQ/CobB/MinD/ParA nucleotide binding domain-containing protein</fullName>
    </recommendedName>
</protein>
<sequence>MSFTIAVAGKGGTGKSTLSALILRDLLKKDLKPVLAVDADADANLADMLGLKDIQTLGGIRQEVQDTKGEIPASMDKSTYVEMRLEDVLVEQKGYDLVVMGRTEGQGCYCYVNNLLRKYLSQLNENYPYIVIDNEAGLEHLSRHTTDNLDALIIVSDPSVKGILTAIKVKELAAELKLRVKDVRLVISRLPGDVPQALIDKAKEGGLEIFATIPYDEEILDFDLNERSILEIDDKSKAACAVSELMGKIVNQTSNVES</sequence>
<dbReference type="PANTHER" id="PTHR43384:SF7">
    <property type="entry name" value="CARBON-MONOXIDE DEHYDROGENASE ACCESSORY PROTEIN"/>
    <property type="match status" value="1"/>
</dbReference>
<name>A0A0F9KAM2_9ZZZZ</name>
<reference evidence="2" key="1">
    <citation type="journal article" date="2015" name="Nature">
        <title>Complex archaea that bridge the gap between prokaryotes and eukaryotes.</title>
        <authorList>
            <person name="Spang A."/>
            <person name="Saw J.H."/>
            <person name="Jorgensen S.L."/>
            <person name="Zaremba-Niedzwiedzka K."/>
            <person name="Martijn J."/>
            <person name="Lind A.E."/>
            <person name="van Eijk R."/>
            <person name="Schleper C."/>
            <person name="Guy L."/>
            <person name="Ettema T.J."/>
        </authorList>
    </citation>
    <scope>NUCLEOTIDE SEQUENCE</scope>
</reference>
<dbReference type="InterPro" id="IPR014433">
    <property type="entry name" value="CooC"/>
</dbReference>
<dbReference type="EMBL" id="LAZR01014058">
    <property type="protein sequence ID" value="KKM19133.1"/>
    <property type="molecule type" value="Genomic_DNA"/>
</dbReference>
<dbReference type="GO" id="GO:0051782">
    <property type="term" value="P:negative regulation of cell division"/>
    <property type="evidence" value="ECO:0007669"/>
    <property type="project" value="TreeGrafter"/>
</dbReference>
<evidence type="ECO:0000313" key="2">
    <source>
        <dbReference type="EMBL" id="KKM19133.1"/>
    </source>
</evidence>
<dbReference type="GO" id="GO:0005829">
    <property type="term" value="C:cytosol"/>
    <property type="evidence" value="ECO:0007669"/>
    <property type="project" value="TreeGrafter"/>
</dbReference>
<dbReference type="PANTHER" id="PTHR43384">
    <property type="entry name" value="SEPTUM SITE-DETERMINING PROTEIN MIND HOMOLOG, CHLOROPLASTIC-RELATED"/>
    <property type="match status" value="1"/>
</dbReference>
<dbReference type="InterPro" id="IPR027417">
    <property type="entry name" value="P-loop_NTPase"/>
</dbReference>
<accession>A0A0F9KAM2</accession>
<dbReference type="PIRSF" id="PIRSF005647">
    <property type="entry name" value="CooC"/>
    <property type="match status" value="1"/>
</dbReference>
<dbReference type="InterPro" id="IPR050625">
    <property type="entry name" value="ParA/MinD_ATPase"/>
</dbReference>
<dbReference type="GO" id="GO:0009898">
    <property type="term" value="C:cytoplasmic side of plasma membrane"/>
    <property type="evidence" value="ECO:0007669"/>
    <property type="project" value="TreeGrafter"/>
</dbReference>
<dbReference type="SUPFAM" id="SSF52540">
    <property type="entry name" value="P-loop containing nucleoside triphosphate hydrolases"/>
    <property type="match status" value="1"/>
</dbReference>
<proteinExistence type="predicted"/>
<dbReference type="InterPro" id="IPR002586">
    <property type="entry name" value="CobQ/CobB/MinD/ParA_Nub-bd_dom"/>
</dbReference>
<dbReference type="Pfam" id="PF01656">
    <property type="entry name" value="CbiA"/>
    <property type="match status" value="1"/>
</dbReference>
<comment type="caution">
    <text evidence="2">The sequence shown here is derived from an EMBL/GenBank/DDBJ whole genome shotgun (WGS) entry which is preliminary data.</text>
</comment>
<gene>
    <name evidence="2" type="ORF">LCGC14_1658710</name>
</gene>
<dbReference type="AlphaFoldDB" id="A0A0F9KAM2"/>
<dbReference type="Gene3D" id="3.40.50.300">
    <property type="entry name" value="P-loop containing nucleotide triphosphate hydrolases"/>
    <property type="match status" value="1"/>
</dbReference>
<dbReference type="GO" id="GO:0016887">
    <property type="term" value="F:ATP hydrolysis activity"/>
    <property type="evidence" value="ECO:0007669"/>
    <property type="project" value="TreeGrafter"/>
</dbReference>
<organism evidence="2">
    <name type="scientific">marine sediment metagenome</name>
    <dbReference type="NCBI Taxonomy" id="412755"/>
    <lineage>
        <taxon>unclassified sequences</taxon>
        <taxon>metagenomes</taxon>
        <taxon>ecological metagenomes</taxon>
    </lineage>
</organism>
<dbReference type="GO" id="GO:0005524">
    <property type="term" value="F:ATP binding"/>
    <property type="evidence" value="ECO:0007669"/>
    <property type="project" value="TreeGrafter"/>
</dbReference>
<evidence type="ECO:0000259" key="1">
    <source>
        <dbReference type="Pfam" id="PF01656"/>
    </source>
</evidence>